<accession>A0A2M8LYV0</accession>
<dbReference type="Proteomes" id="UP000230407">
    <property type="component" value="Unassembled WGS sequence"/>
</dbReference>
<comment type="caution">
    <text evidence="1">The sequence shown here is derived from an EMBL/GenBank/DDBJ whole genome shotgun (WGS) entry which is preliminary data.</text>
</comment>
<dbReference type="AlphaFoldDB" id="A0A2M8LYV0"/>
<reference evidence="1 2" key="1">
    <citation type="submission" date="2017-11" db="EMBL/GenBank/DDBJ databases">
        <title>Streptomyces carmine sp. nov., a novel actinomycete isolated from Sophora alopecuroides in Xinjiang, China.</title>
        <authorList>
            <person name="Wang Y."/>
            <person name="Luo X."/>
            <person name="Wan C."/>
            <person name="Zhang L."/>
        </authorList>
    </citation>
    <scope>NUCLEOTIDE SEQUENCE [LARGE SCALE GENOMIC DNA]</scope>
    <source>
        <strain evidence="1 2">TRM SA0054</strain>
    </source>
</reference>
<evidence type="ECO:0000313" key="2">
    <source>
        <dbReference type="Proteomes" id="UP000230407"/>
    </source>
</evidence>
<evidence type="ECO:0000313" key="1">
    <source>
        <dbReference type="EMBL" id="PJE97158.1"/>
    </source>
</evidence>
<name>A0A2M8LYV0_9ACTN</name>
<protein>
    <submittedName>
        <fullName evidence="1">Uncharacterized protein</fullName>
    </submittedName>
</protein>
<dbReference type="RefSeq" id="WP_100202360.1">
    <property type="nucleotide sequence ID" value="NZ_PGGW01000049.1"/>
</dbReference>
<dbReference type="EMBL" id="PGGW01000049">
    <property type="protein sequence ID" value="PJE97158.1"/>
    <property type="molecule type" value="Genomic_DNA"/>
</dbReference>
<sequence length="89" mass="9999">MTVILTRGPARPQAGLIQDLEHEDNHRRLGAELLRRVREADVRIPAERRAPRTVAQMRARLAAAADDACPLCGWWRCRCTDQAVSEGAR</sequence>
<organism evidence="1 2">
    <name type="scientific">Streptomyces carminius</name>
    <dbReference type="NCBI Taxonomy" id="2665496"/>
    <lineage>
        <taxon>Bacteria</taxon>
        <taxon>Bacillati</taxon>
        <taxon>Actinomycetota</taxon>
        <taxon>Actinomycetes</taxon>
        <taxon>Kitasatosporales</taxon>
        <taxon>Streptomycetaceae</taxon>
        <taxon>Streptomyces</taxon>
    </lineage>
</organism>
<gene>
    <name evidence="1" type="ORF">CUT44_14360</name>
</gene>
<keyword evidence="2" id="KW-1185">Reference proteome</keyword>
<proteinExistence type="predicted"/>